<gene>
    <name evidence="1" type="ORF">Pcinc_017008</name>
</gene>
<evidence type="ECO:0008006" key="3">
    <source>
        <dbReference type="Google" id="ProtNLM"/>
    </source>
</evidence>
<organism evidence="1 2">
    <name type="scientific">Petrolisthes cinctipes</name>
    <name type="common">Flat porcelain crab</name>
    <dbReference type="NCBI Taxonomy" id="88211"/>
    <lineage>
        <taxon>Eukaryota</taxon>
        <taxon>Metazoa</taxon>
        <taxon>Ecdysozoa</taxon>
        <taxon>Arthropoda</taxon>
        <taxon>Crustacea</taxon>
        <taxon>Multicrustacea</taxon>
        <taxon>Malacostraca</taxon>
        <taxon>Eumalacostraca</taxon>
        <taxon>Eucarida</taxon>
        <taxon>Decapoda</taxon>
        <taxon>Pleocyemata</taxon>
        <taxon>Anomura</taxon>
        <taxon>Galatheoidea</taxon>
        <taxon>Porcellanidae</taxon>
        <taxon>Petrolisthes</taxon>
    </lineage>
</organism>
<dbReference type="GO" id="GO:0003676">
    <property type="term" value="F:nucleic acid binding"/>
    <property type="evidence" value="ECO:0007669"/>
    <property type="project" value="InterPro"/>
</dbReference>
<dbReference type="Proteomes" id="UP001286313">
    <property type="component" value="Unassembled WGS sequence"/>
</dbReference>
<comment type="caution">
    <text evidence="1">The sequence shown here is derived from an EMBL/GenBank/DDBJ whole genome shotgun (WGS) entry which is preliminary data.</text>
</comment>
<dbReference type="AlphaFoldDB" id="A0AAE1KNA5"/>
<evidence type="ECO:0000313" key="2">
    <source>
        <dbReference type="Proteomes" id="UP001286313"/>
    </source>
</evidence>
<dbReference type="InterPro" id="IPR036397">
    <property type="entry name" value="RNaseH_sf"/>
</dbReference>
<proteinExistence type="predicted"/>
<dbReference type="PANTHER" id="PTHR47326:SF1">
    <property type="entry name" value="HTH PSQ-TYPE DOMAIN-CONTAINING PROTEIN"/>
    <property type="match status" value="1"/>
</dbReference>
<reference evidence="1" key="1">
    <citation type="submission" date="2023-10" db="EMBL/GenBank/DDBJ databases">
        <title>Genome assemblies of two species of porcelain crab, Petrolisthes cinctipes and Petrolisthes manimaculis (Anomura: Porcellanidae).</title>
        <authorList>
            <person name="Angst P."/>
        </authorList>
    </citation>
    <scope>NUCLEOTIDE SEQUENCE</scope>
    <source>
        <strain evidence="1">PB745_01</strain>
        <tissue evidence="1">Gill</tissue>
    </source>
</reference>
<dbReference type="EMBL" id="JAWQEG010001559">
    <property type="protein sequence ID" value="KAK3878424.1"/>
    <property type="molecule type" value="Genomic_DNA"/>
</dbReference>
<dbReference type="Gene3D" id="3.30.420.10">
    <property type="entry name" value="Ribonuclease H-like superfamily/Ribonuclease H"/>
    <property type="match status" value="1"/>
</dbReference>
<keyword evidence="2" id="KW-1185">Reference proteome</keyword>
<sequence length="156" mass="18167">MFSIFNLGTLPDDWNSQLGCKFIHSCAINVWCGMVGDQLIGPHIFEGRLTGEVYLKFLRDELPCLLEDVLLKTRQRIIFQHDGAPAHYTNRVNEYLHQEFPGRWIDRGGPYPWPARSPDLTPLDFHHWGYMKSLVYKKKVNSREELLQEIKEAASH</sequence>
<name>A0AAE1KNA5_PETCI</name>
<dbReference type="PANTHER" id="PTHR47326">
    <property type="entry name" value="TRANSPOSABLE ELEMENT TC3 TRANSPOSASE-LIKE PROTEIN"/>
    <property type="match status" value="1"/>
</dbReference>
<accession>A0AAE1KNA5</accession>
<protein>
    <recommendedName>
        <fullName evidence="3">Transposase</fullName>
    </recommendedName>
</protein>
<evidence type="ECO:0000313" key="1">
    <source>
        <dbReference type="EMBL" id="KAK3878424.1"/>
    </source>
</evidence>